<keyword evidence="2" id="KW-1185">Reference proteome</keyword>
<protein>
    <submittedName>
        <fullName evidence="1">Uncharacterized protein</fullName>
    </submittedName>
</protein>
<dbReference type="RefSeq" id="WP_114562633.1">
    <property type="nucleotide sequence ID" value="NZ_CP031124.1"/>
</dbReference>
<proteinExistence type="predicted"/>
<dbReference type="OrthoDB" id="7865574at2"/>
<name>A0A345DAP9_9BURK</name>
<accession>A0A345DAP9</accession>
<gene>
    <name evidence="1" type="ORF">DTO96_101168</name>
</gene>
<dbReference type="EMBL" id="CP031124">
    <property type="protein sequence ID" value="AXF85437.1"/>
    <property type="molecule type" value="Genomic_DNA"/>
</dbReference>
<reference evidence="2" key="1">
    <citation type="submission" date="2018-07" db="EMBL/GenBank/DDBJ databases">
        <authorList>
            <person name="Kim H."/>
        </authorList>
    </citation>
    <scope>NUCLEOTIDE SEQUENCE [LARGE SCALE GENOMIC DNA]</scope>
    <source>
        <strain evidence="2">F02</strain>
    </source>
</reference>
<dbReference type="KEGG" id="hyf:DTO96_101168"/>
<dbReference type="AlphaFoldDB" id="A0A345DAP9"/>
<dbReference type="Proteomes" id="UP000252182">
    <property type="component" value="Chromosome"/>
</dbReference>
<evidence type="ECO:0000313" key="1">
    <source>
        <dbReference type="EMBL" id="AXF85437.1"/>
    </source>
</evidence>
<organism evidence="1 2">
    <name type="scientific">Ephemeroptericola cinctiostellae</name>
    <dbReference type="NCBI Taxonomy" id="2268024"/>
    <lineage>
        <taxon>Bacteria</taxon>
        <taxon>Pseudomonadati</taxon>
        <taxon>Pseudomonadota</taxon>
        <taxon>Betaproteobacteria</taxon>
        <taxon>Burkholderiales</taxon>
        <taxon>Burkholderiaceae</taxon>
        <taxon>Ephemeroptericola</taxon>
    </lineage>
</organism>
<sequence>MDLQEFVSETLLQIISGIKNAQDKTSTSGGSVNPRITGSSEYAAQHGFLRTAGGSPAQIVQFDVALTVTEGTGTKGGIGVFAGAINLGSSGQSTNENKSISRVKFAVPVSLPENQ</sequence>
<evidence type="ECO:0000313" key="2">
    <source>
        <dbReference type="Proteomes" id="UP000252182"/>
    </source>
</evidence>